<dbReference type="PANTHER" id="PTHR24373">
    <property type="entry name" value="SLIT RELATED LEUCINE-RICH REPEAT NEURONAL PROTEIN"/>
    <property type="match status" value="1"/>
</dbReference>
<evidence type="ECO:0000256" key="4">
    <source>
        <dbReference type="SAM" id="Phobius"/>
    </source>
</evidence>
<keyword evidence="4" id="KW-0812">Transmembrane</keyword>
<keyword evidence="4" id="KW-0472">Membrane</keyword>
<dbReference type="InterPro" id="IPR013783">
    <property type="entry name" value="Ig-like_fold"/>
</dbReference>
<dbReference type="SMART" id="SM00364">
    <property type="entry name" value="LRR_BAC"/>
    <property type="match status" value="9"/>
</dbReference>
<dbReference type="InterPro" id="IPR050328">
    <property type="entry name" value="Dev_Immune_Receptor"/>
</dbReference>
<dbReference type="Pfam" id="PF13855">
    <property type="entry name" value="LRR_8"/>
    <property type="match status" value="9"/>
</dbReference>
<keyword evidence="1" id="KW-0433">Leucine-rich repeat</keyword>
<evidence type="ECO:0000313" key="6">
    <source>
        <dbReference type="EMBL" id="KAJ6639079.1"/>
    </source>
</evidence>
<proteinExistence type="predicted"/>
<dbReference type="SUPFAM" id="SSF49265">
    <property type="entry name" value="Fibronectin type III"/>
    <property type="match status" value="1"/>
</dbReference>
<gene>
    <name evidence="6" type="primary">chp_1</name>
    <name evidence="6" type="ORF">Bhyg_11818</name>
</gene>
<organism evidence="6 7">
    <name type="scientific">Pseudolycoriella hygida</name>
    <dbReference type="NCBI Taxonomy" id="35572"/>
    <lineage>
        <taxon>Eukaryota</taxon>
        <taxon>Metazoa</taxon>
        <taxon>Ecdysozoa</taxon>
        <taxon>Arthropoda</taxon>
        <taxon>Hexapoda</taxon>
        <taxon>Insecta</taxon>
        <taxon>Pterygota</taxon>
        <taxon>Neoptera</taxon>
        <taxon>Endopterygota</taxon>
        <taxon>Diptera</taxon>
        <taxon>Nematocera</taxon>
        <taxon>Sciaroidea</taxon>
        <taxon>Sciaridae</taxon>
        <taxon>Pseudolycoriella</taxon>
    </lineage>
</organism>
<name>A0A9Q0MXH7_9DIPT</name>
<evidence type="ECO:0000256" key="2">
    <source>
        <dbReference type="ARBA" id="ARBA00022729"/>
    </source>
</evidence>
<dbReference type="InterPro" id="IPR036116">
    <property type="entry name" value="FN3_sf"/>
</dbReference>
<dbReference type="PROSITE" id="PS51450">
    <property type="entry name" value="LRR"/>
    <property type="match status" value="7"/>
</dbReference>
<dbReference type="PANTHER" id="PTHR24373:SF385">
    <property type="entry name" value="GH01279P-RELATED"/>
    <property type="match status" value="1"/>
</dbReference>
<dbReference type="OrthoDB" id="10027416at2759"/>
<keyword evidence="2 5" id="KW-0732">Signal</keyword>
<feature type="transmembrane region" description="Helical" evidence="4">
    <location>
        <begin position="1292"/>
        <end position="1317"/>
    </location>
</feature>
<feature type="non-terminal residue" evidence="6">
    <location>
        <position position="1398"/>
    </location>
</feature>
<evidence type="ECO:0000256" key="5">
    <source>
        <dbReference type="SAM" id="SignalP"/>
    </source>
</evidence>
<accession>A0A9Q0MXH7</accession>
<dbReference type="InterPro" id="IPR032675">
    <property type="entry name" value="LRR_dom_sf"/>
</dbReference>
<dbReference type="SMART" id="SM00369">
    <property type="entry name" value="LRR_TYP"/>
    <property type="match status" value="32"/>
</dbReference>
<evidence type="ECO:0000256" key="1">
    <source>
        <dbReference type="ARBA" id="ARBA00022614"/>
    </source>
</evidence>
<dbReference type="GO" id="GO:0031012">
    <property type="term" value="C:extracellular matrix"/>
    <property type="evidence" value="ECO:0007669"/>
    <property type="project" value="TreeGrafter"/>
</dbReference>
<sequence>MTFRHRHFRHTQPLNWRAVLLLMFCALIGCTKMEEPNIECPSHADNSACPCYKFVDGLFLECPGTTAVTLRSTLQVISAPIQSLSVFDFDRSVTSLSQDMFMAGVHIKHLQFSHSHLQMLKDNSLQNLRETLESLSIVNGKLLQVPRKALTGMQKLMMLDFEENEITNLPDYSFYELRLVKLNMKGNLLENISEFAFAGLEESITEIDLSENKIKSFPMSALKKLEHLRSLRLSFNEISLLYGYPGQTRFTSLIFLDLSSNKFEEITEDSFRSFPYLKTLSLYNNKIETILRNAFNSLRELQSLDVSHNRIVYLDAETFQMTRKMQTIDLSHNHVHYIGGLFSNLPQLREVFLSENNILDVPVDAFTNSSKISVIYLEDNAIQRVDVNVFNTLIGLEQLYLSSNFLRQIPRTLFHKCRKLTSLSLDRNYIMALEQGTFEYSESLREIRLHNNQIQQIQQNVFYPLPALLELHVQNNLINSIETNAFASLQHLQHINLQNNQLKTLDDIFLHNSPSLLSIQLNSNNIVHLHNESFKGLQNVQILWLGNNRLNKLDKTMFKDLQHVERIYLTNNSVTTIQLDTFQNMKRLSSLDLSCNKLRMIRKDFFSYLTELEELNLSSNEINDIQVNSFANLRKLKMLDLSNNLLVSLNSGIFQHDLPIVMLNMKNCSLSKIDAGTFRGLNSLNDINMENNRLTLADIKQLDIPSLRTLRISNNNFSAFIENVFDKLPSLQTLIMENCSIQYLDENVFRKNINLVKVELGYNRLKTISRNIFNGLNVFKELKLNNNFLSDFPHIALYNISTLESLSLASNALTNVDFFKLNGLPYLRNLILKDNSISSLSGFNAVNLTQLDYVDLSGNGLVALPSNFLQNAITLRRLDLSSNRFHQIPSVALSETLLPRLGWLNLTGNPLNQIYGTSGERYGFLREIHISNTNLTLLTSKDFEAFNALQHLYLVQNRINRISPGAFVPLQNLLTLDLSVNELQLLPKERLQGLKMLKLLNASHNNLRELEEFTIDLAKLQILDVSFNQLHRIGKYVFKHLTELNELHLMGNRITIISTDAFKYVKSLKVLDLRKNYFENVPLPALKPLETHIKSLRVEDNPLQCTCESQELWEFLQDHKKWSHDNSLQQLKCEQPQELRGSIFTEMEPKEFCDMPLILKLAIQDIQPYSVLVSWQSREHTGLHGYHIIYHSLDGGGEVFSVSERLNHLAHSAKLIKLSSSTRYRICVLGLGNWISSSSKLYDGNIFVNEFNQVDVSRCTEVNTLDTTPSLITDENGLSSHGIIHSLLTRRLGLIVGCCMGIIVFIVLISVLGYLKLKKRRMENAKRQQIPMPPEYISYRHFSIPQEELNRDACNHPSFISEEFQLKFVVFRFNCKCKSGLAVHTSLFKFLHKLFLIL</sequence>
<dbReference type="InterPro" id="IPR003591">
    <property type="entry name" value="Leu-rich_rpt_typical-subtyp"/>
</dbReference>
<dbReference type="PROSITE" id="PS51257">
    <property type="entry name" value="PROKAR_LIPOPROTEIN"/>
    <property type="match status" value="1"/>
</dbReference>
<evidence type="ECO:0000256" key="3">
    <source>
        <dbReference type="ARBA" id="ARBA00022737"/>
    </source>
</evidence>
<comment type="caution">
    <text evidence="6">The sequence shown here is derived from an EMBL/GenBank/DDBJ whole genome shotgun (WGS) entry which is preliminary data.</text>
</comment>
<keyword evidence="4" id="KW-1133">Transmembrane helix</keyword>
<dbReference type="Gene3D" id="3.80.10.10">
    <property type="entry name" value="Ribonuclease Inhibitor"/>
    <property type="match status" value="5"/>
</dbReference>
<dbReference type="Gene3D" id="2.60.40.10">
    <property type="entry name" value="Immunoglobulins"/>
    <property type="match status" value="1"/>
</dbReference>
<keyword evidence="3" id="KW-0677">Repeat</keyword>
<dbReference type="SMART" id="SM00365">
    <property type="entry name" value="LRR_SD22"/>
    <property type="match status" value="13"/>
</dbReference>
<dbReference type="SUPFAM" id="SSF52058">
    <property type="entry name" value="L domain-like"/>
    <property type="match status" value="4"/>
</dbReference>
<dbReference type="InterPro" id="IPR001611">
    <property type="entry name" value="Leu-rich_rpt"/>
</dbReference>
<reference evidence="6" key="1">
    <citation type="submission" date="2022-07" db="EMBL/GenBank/DDBJ databases">
        <authorList>
            <person name="Trinca V."/>
            <person name="Uliana J.V.C."/>
            <person name="Torres T.T."/>
            <person name="Ward R.J."/>
            <person name="Monesi N."/>
        </authorList>
    </citation>
    <scope>NUCLEOTIDE SEQUENCE</scope>
    <source>
        <strain evidence="6">HSMRA1968</strain>
        <tissue evidence="6">Whole embryos</tissue>
    </source>
</reference>
<protein>
    <submittedName>
        <fullName evidence="6">Chaoptin</fullName>
    </submittedName>
</protein>
<evidence type="ECO:0000313" key="7">
    <source>
        <dbReference type="Proteomes" id="UP001151699"/>
    </source>
</evidence>
<feature type="signal peptide" evidence="5">
    <location>
        <begin position="1"/>
        <end position="33"/>
    </location>
</feature>
<dbReference type="FunFam" id="3.80.10.10:FF:001164">
    <property type="entry name" value="GH01279p"/>
    <property type="match status" value="1"/>
</dbReference>
<feature type="chain" id="PRO_5040194777" evidence="5">
    <location>
        <begin position="34"/>
        <end position="1398"/>
    </location>
</feature>
<dbReference type="EMBL" id="WJQU01000003">
    <property type="protein sequence ID" value="KAJ6639079.1"/>
    <property type="molecule type" value="Genomic_DNA"/>
</dbReference>
<dbReference type="Proteomes" id="UP001151699">
    <property type="component" value="Chromosome X"/>
</dbReference>
<keyword evidence="7" id="KW-1185">Reference proteome</keyword>
<dbReference type="GO" id="GO:0005615">
    <property type="term" value="C:extracellular space"/>
    <property type="evidence" value="ECO:0007669"/>
    <property type="project" value="TreeGrafter"/>
</dbReference>